<dbReference type="Proteomes" id="UP000694569">
    <property type="component" value="Unplaced"/>
</dbReference>
<reference evidence="3" key="1">
    <citation type="submission" date="2025-08" db="UniProtKB">
        <authorList>
            <consortium name="Ensembl"/>
        </authorList>
    </citation>
    <scope>IDENTIFICATION</scope>
</reference>
<feature type="chain" id="PRO_5034751488" description="Secreted protein" evidence="2">
    <location>
        <begin position="25"/>
        <end position="133"/>
    </location>
</feature>
<dbReference type="AlphaFoldDB" id="A0A8C5M8H2"/>
<feature type="region of interest" description="Disordered" evidence="1">
    <location>
        <begin position="80"/>
        <end position="109"/>
    </location>
</feature>
<keyword evidence="4" id="KW-1185">Reference proteome</keyword>
<accession>A0A8C5M8H2</accession>
<keyword evidence="2" id="KW-0732">Signal</keyword>
<evidence type="ECO:0000256" key="2">
    <source>
        <dbReference type="SAM" id="SignalP"/>
    </source>
</evidence>
<proteinExistence type="predicted"/>
<protein>
    <recommendedName>
        <fullName evidence="5">Secreted protein</fullName>
    </recommendedName>
</protein>
<evidence type="ECO:0008006" key="5">
    <source>
        <dbReference type="Google" id="ProtNLM"/>
    </source>
</evidence>
<sequence>HVNLSVLCVFSALVFSQLRRGVACLVPGTPVRSRHRPQMSHNQEGEGECRTPGSRPTRHRVPDVPHGWVLVGQRCKAPAKQSQAARRLLKWPPLQGPNRSGTQTPSCNLRIEVRYGAQENERTDKNVHKNQPP</sequence>
<reference evidence="3" key="2">
    <citation type="submission" date="2025-09" db="UniProtKB">
        <authorList>
            <consortium name="Ensembl"/>
        </authorList>
    </citation>
    <scope>IDENTIFICATION</scope>
</reference>
<feature type="signal peptide" evidence="2">
    <location>
        <begin position="1"/>
        <end position="24"/>
    </location>
</feature>
<name>A0A8C5M8H2_9ANUR</name>
<evidence type="ECO:0000256" key="1">
    <source>
        <dbReference type="SAM" id="MobiDB-lite"/>
    </source>
</evidence>
<evidence type="ECO:0000313" key="3">
    <source>
        <dbReference type="Ensembl" id="ENSLLEP00000009425.1"/>
    </source>
</evidence>
<feature type="region of interest" description="Disordered" evidence="1">
    <location>
        <begin position="28"/>
        <end position="63"/>
    </location>
</feature>
<evidence type="ECO:0000313" key="4">
    <source>
        <dbReference type="Proteomes" id="UP000694569"/>
    </source>
</evidence>
<organism evidence="3 4">
    <name type="scientific">Leptobrachium leishanense</name>
    <name type="common">Leishan spiny toad</name>
    <dbReference type="NCBI Taxonomy" id="445787"/>
    <lineage>
        <taxon>Eukaryota</taxon>
        <taxon>Metazoa</taxon>
        <taxon>Chordata</taxon>
        <taxon>Craniata</taxon>
        <taxon>Vertebrata</taxon>
        <taxon>Euteleostomi</taxon>
        <taxon>Amphibia</taxon>
        <taxon>Batrachia</taxon>
        <taxon>Anura</taxon>
        <taxon>Pelobatoidea</taxon>
        <taxon>Megophryidae</taxon>
        <taxon>Leptobrachium</taxon>
    </lineage>
</organism>
<dbReference type="Ensembl" id="ENSLLET00000009784.1">
    <property type="protein sequence ID" value="ENSLLEP00000009425.1"/>
    <property type="gene ID" value="ENSLLEG00000005996.1"/>
</dbReference>
<feature type="compositionally biased region" description="Polar residues" evidence="1">
    <location>
        <begin position="97"/>
        <end position="107"/>
    </location>
</feature>